<feature type="region of interest" description="Disordered" evidence="1">
    <location>
        <begin position="1"/>
        <end position="34"/>
    </location>
</feature>
<name>A0A834VHM4_SARSC</name>
<reference evidence="2" key="2">
    <citation type="submission" date="2020-01" db="EMBL/GenBank/DDBJ databases">
        <authorList>
            <person name="Korhonen P.K.K."/>
            <person name="Guangxu M.G."/>
            <person name="Wang T.W."/>
            <person name="Stroehlein A.J.S."/>
            <person name="Young N.D."/>
            <person name="Ang C.-S.A."/>
            <person name="Fernando D.W.F."/>
            <person name="Lu H.L."/>
            <person name="Taylor S.T."/>
            <person name="Ehtesham M.E.M."/>
            <person name="Najaraj S.H.N."/>
            <person name="Harsha G.H.G."/>
            <person name="Madugundu A.M."/>
            <person name="Renuse S.R."/>
            <person name="Holt D.H."/>
            <person name="Pandey A.P."/>
            <person name="Papenfuss A.P."/>
            <person name="Gasser R.B.G."/>
            <person name="Fischer K.F."/>
        </authorList>
    </citation>
    <scope>NUCLEOTIDE SEQUENCE</scope>
    <source>
        <strain evidence="2">SSS_KF_BRIS2020</strain>
    </source>
</reference>
<proteinExistence type="predicted"/>
<evidence type="ECO:0000256" key="1">
    <source>
        <dbReference type="SAM" id="MobiDB-lite"/>
    </source>
</evidence>
<sequence>MYKKKFKQTKTSNSNRSITKENEKDLEKLVDKSITSPKINNEQSSLLLNTSRKRKSIFDDFDLSDLKLDTSLPSFANISGSILLNTSKKIATENQNQDNDSKSNRLNLDDIDFEEDIILNDLIDTEIKSNLTDGDKNEMMRLVKKDFSSNSDSFNPIESKPNQTEESFSALLDDDFEFDDDDLEFDLNLNESTETTLKKTSHEEENEFRTASGTKIPKPKKSSYENVLRMFNQIEHLLIQDIASYVWHHQKSIRL</sequence>
<dbReference type="EMBL" id="WVUK01000012">
    <property type="protein sequence ID" value="KAF7496275.1"/>
    <property type="molecule type" value="Genomic_DNA"/>
</dbReference>
<feature type="compositionally biased region" description="Basic and acidic residues" evidence="1">
    <location>
        <begin position="18"/>
        <end position="31"/>
    </location>
</feature>
<dbReference type="Proteomes" id="UP000070412">
    <property type="component" value="Unassembled WGS sequence"/>
</dbReference>
<keyword evidence="4" id="KW-1185">Reference proteome</keyword>
<dbReference type="AlphaFoldDB" id="A0A834VHM4"/>
<feature type="region of interest" description="Disordered" evidence="1">
    <location>
        <begin position="199"/>
        <end position="219"/>
    </location>
</feature>
<evidence type="ECO:0000313" key="2">
    <source>
        <dbReference type="EMBL" id="KAF7496275.1"/>
    </source>
</evidence>
<reference evidence="3" key="3">
    <citation type="submission" date="2022-06" db="UniProtKB">
        <authorList>
            <consortium name="EnsemblMetazoa"/>
        </authorList>
    </citation>
    <scope>IDENTIFICATION</scope>
</reference>
<gene>
    <name evidence="2" type="ORF">SSS_5261</name>
</gene>
<protein>
    <submittedName>
        <fullName evidence="2 3">Uncharacterized protein</fullName>
    </submittedName>
</protein>
<accession>A0A834VHM4</accession>
<dbReference type="EnsemblMetazoa" id="SSS_5261s_mrna">
    <property type="protein sequence ID" value="KAF7496275.1"/>
    <property type="gene ID" value="SSS_5261"/>
</dbReference>
<evidence type="ECO:0000313" key="3">
    <source>
        <dbReference type="EnsemblMetazoa" id="KAF7496275.1"/>
    </source>
</evidence>
<organism evidence="2">
    <name type="scientific">Sarcoptes scabiei</name>
    <name type="common">Itch mite</name>
    <name type="synonym">Acarus scabiei</name>
    <dbReference type="NCBI Taxonomy" id="52283"/>
    <lineage>
        <taxon>Eukaryota</taxon>
        <taxon>Metazoa</taxon>
        <taxon>Ecdysozoa</taxon>
        <taxon>Arthropoda</taxon>
        <taxon>Chelicerata</taxon>
        <taxon>Arachnida</taxon>
        <taxon>Acari</taxon>
        <taxon>Acariformes</taxon>
        <taxon>Sarcoptiformes</taxon>
        <taxon>Astigmata</taxon>
        <taxon>Psoroptidia</taxon>
        <taxon>Sarcoptoidea</taxon>
        <taxon>Sarcoptidae</taxon>
        <taxon>Sarcoptinae</taxon>
        <taxon>Sarcoptes</taxon>
    </lineage>
</organism>
<reference evidence="4" key="1">
    <citation type="journal article" date="2020" name="PLoS Negl. Trop. Dis.">
        <title>High-quality nuclear genome for Sarcoptes scabiei-A critical resource for a neglected parasite.</title>
        <authorList>
            <person name="Korhonen P.K."/>
            <person name="Gasser R.B."/>
            <person name="Ma G."/>
            <person name="Wang T."/>
            <person name="Stroehlein A.J."/>
            <person name="Young N.D."/>
            <person name="Ang C.S."/>
            <person name="Fernando D.D."/>
            <person name="Lu H.C."/>
            <person name="Taylor S."/>
            <person name="Reynolds S.L."/>
            <person name="Mofiz E."/>
            <person name="Najaraj S.H."/>
            <person name="Gowda H."/>
            <person name="Madugundu A."/>
            <person name="Renuse S."/>
            <person name="Holt D."/>
            <person name="Pandey A."/>
            <person name="Papenfuss A.T."/>
            <person name="Fischer K."/>
        </authorList>
    </citation>
    <scope>NUCLEOTIDE SEQUENCE [LARGE SCALE GENOMIC DNA]</scope>
</reference>
<evidence type="ECO:0000313" key="4">
    <source>
        <dbReference type="Proteomes" id="UP000070412"/>
    </source>
</evidence>